<reference evidence="1" key="1">
    <citation type="submission" date="2020-01" db="EMBL/GenBank/DDBJ databases">
        <authorList>
            <person name="Chen W.-M."/>
        </authorList>
    </citation>
    <scope>NUCLEOTIDE SEQUENCE</scope>
    <source>
        <strain evidence="1">CYK-10</strain>
    </source>
</reference>
<comment type="caution">
    <text evidence="1">The sequence shown here is derived from an EMBL/GenBank/DDBJ whole genome shotgun (WGS) entry which is preliminary data.</text>
</comment>
<organism evidence="1 2">
    <name type="scientific">Stagnihabitans tardus</name>
    <dbReference type="NCBI Taxonomy" id="2699202"/>
    <lineage>
        <taxon>Bacteria</taxon>
        <taxon>Pseudomonadati</taxon>
        <taxon>Pseudomonadota</taxon>
        <taxon>Alphaproteobacteria</taxon>
        <taxon>Rhodobacterales</taxon>
        <taxon>Paracoccaceae</taxon>
        <taxon>Stagnihabitans</taxon>
    </lineage>
</organism>
<gene>
    <name evidence="1" type="ORF">GV832_16525</name>
</gene>
<dbReference type="AlphaFoldDB" id="A0AAE5BVQ1"/>
<dbReference type="CDD" id="cd02042">
    <property type="entry name" value="ParAB_family"/>
    <property type="match status" value="1"/>
</dbReference>
<accession>A0AAE5BVQ1</accession>
<dbReference type="SUPFAM" id="SSF52540">
    <property type="entry name" value="P-loop containing nucleoside triphosphate hydrolases"/>
    <property type="match status" value="1"/>
</dbReference>
<dbReference type="Gene3D" id="3.40.50.300">
    <property type="entry name" value="P-loop containing nucleotide triphosphate hydrolases"/>
    <property type="match status" value="1"/>
</dbReference>
<keyword evidence="2" id="KW-1185">Reference proteome</keyword>
<dbReference type="PANTHER" id="PTHR13696">
    <property type="entry name" value="P-LOOP CONTAINING NUCLEOSIDE TRIPHOSPHATE HYDROLASE"/>
    <property type="match status" value="1"/>
</dbReference>
<sequence length="241" mass="26133">MRNGIRVVLVMNRKGGSGKSTLCRALASVAASRGETVTIFDTDTSKSCLKWMTEGKASGNWSPSVEVIATLEAQRVTEAIDQIYEQADQEHLILIDTFGGGSEAQDLLAIAAHRIVAPMMLSRGDLAETIETANWYLKLRSRVAEPSKLAGFSVTLSRVPVRISETERGIAEELFCTLPACDAFLSNRSAYLRMDKEGLLGEIAVNIPNRALAIHIQNAISEAGEVLDEIDRLISSPAEAE</sequence>
<dbReference type="RefSeq" id="WP_168775999.1">
    <property type="nucleotide sequence ID" value="NZ_JAABNR010000019.1"/>
</dbReference>
<dbReference type="InterPro" id="IPR027417">
    <property type="entry name" value="P-loop_NTPase"/>
</dbReference>
<evidence type="ECO:0000313" key="2">
    <source>
        <dbReference type="Proteomes" id="UP001193501"/>
    </source>
</evidence>
<protein>
    <submittedName>
        <fullName evidence="1">AAA family ATPase</fullName>
    </submittedName>
</protein>
<dbReference type="Pfam" id="PF07015">
    <property type="entry name" value="VirC1"/>
    <property type="match status" value="1"/>
</dbReference>
<dbReference type="InterPro" id="IPR009744">
    <property type="entry name" value="VirC1"/>
</dbReference>
<name>A0AAE5BVQ1_9RHOB</name>
<proteinExistence type="predicted"/>
<dbReference type="EMBL" id="JAABNR010000019">
    <property type="protein sequence ID" value="NBZ89196.1"/>
    <property type="molecule type" value="Genomic_DNA"/>
</dbReference>
<evidence type="ECO:0000313" key="1">
    <source>
        <dbReference type="EMBL" id="NBZ89196.1"/>
    </source>
</evidence>
<dbReference type="PANTHER" id="PTHR13696:SF96">
    <property type="entry name" value="COBQ_COBB_MIND_PARA NUCLEOTIDE BINDING DOMAIN-CONTAINING PROTEIN"/>
    <property type="match status" value="1"/>
</dbReference>
<dbReference type="InterPro" id="IPR050678">
    <property type="entry name" value="DNA_Partitioning_ATPase"/>
</dbReference>
<dbReference type="Proteomes" id="UP001193501">
    <property type="component" value="Unassembled WGS sequence"/>
</dbReference>